<dbReference type="GO" id="GO:0005770">
    <property type="term" value="C:late endosome"/>
    <property type="evidence" value="ECO:0007669"/>
    <property type="project" value="TreeGrafter"/>
</dbReference>
<dbReference type="Proteomes" id="UP000031737">
    <property type="component" value="Unassembled WGS sequence"/>
</dbReference>
<dbReference type="GO" id="GO:0006623">
    <property type="term" value="P:protein targeting to vacuole"/>
    <property type="evidence" value="ECO:0007669"/>
    <property type="project" value="InterPro"/>
</dbReference>
<organism evidence="1 2">
    <name type="scientific">Trypanosoma rangeli SC58</name>
    <dbReference type="NCBI Taxonomy" id="429131"/>
    <lineage>
        <taxon>Eukaryota</taxon>
        <taxon>Discoba</taxon>
        <taxon>Euglenozoa</taxon>
        <taxon>Kinetoplastea</taxon>
        <taxon>Metakinetoplastina</taxon>
        <taxon>Trypanosomatida</taxon>
        <taxon>Trypanosomatidae</taxon>
        <taxon>Trypanosoma</taxon>
        <taxon>Herpetosoma</taxon>
    </lineage>
</organism>
<dbReference type="GO" id="GO:0030897">
    <property type="term" value="C:HOPS complex"/>
    <property type="evidence" value="ECO:0007669"/>
    <property type="project" value="TreeGrafter"/>
</dbReference>
<name>A0A061J7C1_TRYRA</name>
<dbReference type="VEuPathDB" id="TriTrypDB:TRSC58_02266"/>
<keyword evidence="2" id="KW-1185">Reference proteome</keyword>
<accession>A0A061J7C1</accession>
<dbReference type="PANTHER" id="PTHR12616:SF1">
    <property type="entry name" value="VACUOLAR PROTEIN SORTING-ASSOCIATED PROTEIN 41 HOMOLOG"/>
    <property type="match status" value="1"/>
</dbReference>
<proteinExistence type="predicted"/>
<dbReference type="InterPro" id="IPR045111">
    <property type="entry name" value="Vps41/Vps8"/>
</dbReference>
<comment type="caution">
    <text evidence="1">The sequence shown here is derived from an EMBL/GenBank/DDBJ whole genome shotgun (WGS) entry which is preliminary data.</text>
</comment>
<dbReference type="GO" id="GO:0009267">
    <property type="term" value="P:cellular response to starvation"/>
    <property type="evidence" value="ECO:0007669"/>
    <property type="project" value="TreeGrafter"/>
</dbReference>
<dbReference type="EMBL" id="AUPL01002266">
    <property type="protein sequence ID" value="ESL10006.1"/>
    <property type="molecule type" value="Genomic_DNA"/>
</dbReference>
<dbReference type="GO" id="GO:0016236">
    <property type="term" value="P:macroautophagy"/>
    <property type="evidence" value="ECO:0007669"/>
    <property type="project" value="TreeGrafter"/>
</dbReference>
<reference evidence="1 2" key="1">
    <citation type="submission" date="2013-07" db="EMBL/GenBank/DDBJ databases">
        <authorList>
            <person name="Stoco P.H."/>
            <person name="Wagner G."/>
            <person name="Gerber A."/>
            <person name="Zaha A."/>
            <person name="Thompson C."/>
            <person name="Bartholomeu D.C."/>
            <person name="Luckemeyer D.D."/>
            <person name="Bahia D."/>
            <person name="Loreto E."/>
            <person name="Prestes E.B."/>
            <person name="Lima F.M."/>
            <person name="Rodrigues-Luiz G."/>
            <person name="Vallejo G.A."/>
            <person name="Filho J.F."/>
            <person name="Monteiro K.M."/>
            <person name="Tyler K.M."/>
            <person name="de Almeida L.G."/>
            <person name="Ortiz M.F."/>
            <person name="Siervo M.A."/>
            <person name="de Moraes M.H."/>
            <person name="Cunha O.L."/>
            <person name="Mendonca-Neto R."/>
            <person name="Silva R."/>
            <person name="Teixeira S.M."/>
            <person name="Murta S.M."/>
            <person name="Sincero T.C."/>
            <person name="Mendes T.A."/>
            <person name="Urmenyi T.P."/>
            <person name="Silva V.G."/>
            <person name="da Rocha W.D."/>
            <person name="Andersson B."/>
            <person name="Romanha A.J."/>
            <person name="Steindel M."/>
            <person name="de Vasconcelos A.T."/>
            <person name="Grisard E.C."/>
        </authorList>
    </citation>
    <scope>NUCLEOTIDE SEQUENCE [LARGE SCALE GENOMIC DNA]</scope>
    <source>
        <strain evidence="1 2">SC58</strain>
    </source>
</reference>
<dbReference type="Pfam" id="PF23556">
    <property type="entry name" value="TPR_Vps41"/>
    <property type="match status" value="1"/>
</dbReference>
<protein>
    <submittedName>
        <fullName evidence="1">Uncharacterized protein</fullName>
    </submittedName>
</protein>
<dbReference type="PANTHER" id="PTHR12616">
    <property type="entry name" value="VACUOLAR PROTEIN SORTING VPS41"/>
    <property type="match status" value="1"/>
</dbReference>
<feature type="non-terminal residue" evidence="1">
    <location>
        <position position="392"/>
    </location>
</feature>
<gene>
    <name evidence="1" type="ORF">TRSC58_02266</name>
</gene>
<dbReference type="AlphaFoldDB" id="A0A061J7C1"/>
<dbReference type="GO" id="GO:0034058">
    <property type="term" value="P:endosomal vesicle fusion"/>
    <property type="evidence" value="ECO:0007669"/>
    <property type="project" value="TreeGrafter"/>
</dbReference>
<evidence type="ECO:0000313" key="2">
    <source>
        <dbReference type="Proteomes" id="UP000031737"/>
    </source>
</evidence>
<dbReference type="OrthoDB" id="244107at2759"/>
<evidence type="ECO:0000313" key="1">
    <source>
        <dbReference type="EMBL" id="ESL10006.1"/>
    </source>
</evidence>
<sequence length="392" mass="44695">MEERLRWGTEFMSRTHRVEVMPAMRPSTVTEPCRVCGIAPFGPDRYLVLACTLEQEGYMKELEVRIVERATFVNVYRGRLHTKYKHPLQYGLTFSACGSGATFDAAKTTSKVAPASQLSLPPSSSSALSGSFFFIVCVDTVIKVTPTDDDQHVEYLLKVGRFKEAYSYARTHSLRQHKAVGIGYHLLQHLFGEKKYDEVAASLAEVVKDDYLEWERWICQFDQDGMSDMLVDVLPIYSCNSAESSGDAENTPLKNSRIKEEYYELVLLRCLEKNIFCFQRAVHKFKGMFRPDVVCRAAELRYNDWNTQATLGVDAREQRKALGDTYGFLLQISGDYDKAFQVLLRVENGDEIFKLIQQERLYAKAMEVLPLLFARNEGGTIQLLLEHVHSTV</sequence>